<gene>
    <name evidence="4" type="ORF">ACAOBT_LOCUS27223</name>
</gene>
<comment type="caution">
    <text evidence="4">The sequence shown here is derived from an EMBL/GenBank/DDBJ whole genome shotgun (WGS) entry which is preliminary data.</text>
</comment>
<proteinExistence type="predicted"/>
<evidence type="ECO:0000259" key="3">
    <source>
        <dbReference type="PROSITE" id="PS51031"/>
    </source>
</evidence>
<feature type="domain" description="BESS" evidence="3">
    <location>
        <begin position="148"/>
        <end position="187"/>
    </location>
</feature>
<dbReference type="AlphaFoldDB" id="A0A9P0PXY0"/>
<organism evidence="4 5">
    <name type="scientific">Acanthoscelides obtectus</name>
    <name type="common">Bean weevil</name>
    <name type="synonym">Bruchus obtectus</name>
    <dbReference type="NCBI Taxonomy" id="200917"/>
    <lineage>
        <taxon>Eukaryota</taxon>
        <taxon>Metazoa</taxon>
        <taxon>Ecdysozoa</taxon>
        <taxon>Arthropoda</taxon>
        <taxon>Hexapoda</taxon>
        <taxon>Insecta</taxon>
        <taxon>Pterygota</taxon>
        <taxon>Neoptera</taxon>
        <taxon>Endopterygota</taxon>
        <taxon>Coleoptera</taxon>
        <taxon>Polyphaga</taxon>
        <taxon>Cucujiformia</taxon>
        <taxon>Chrysomeloidea</taxon>
        <taxon>Chrysomelidae</taxon>
        <taxon>Bruchinae</taxon>
        <taxon>Bruchini</taxon>
        <taxon>Acanthoscelides</taxon>
    </lineage>
</organism>
<evidence type="ECO:0000313" key="4">
    <source>
        <dbReference type="EMBL" id="CAH2003159.1"/>
    </source>
</evidence>
<protein>
    <recommendedName>
        <fullName evidence="3">BESS domain-containing protein</fullName>
    </recommendedName>
</protein>
<feature type="compositionally biased region" description="Acidic residues" evidence="2">
    <location>
        <begin position="62"/>
        <end position="72"/>
    </location>
</feature>
<dbReference type="Pfam" id="PF02944">
    <property type="entry name" value="BESS"/>
    <property type="match status" value="1"/>
</dbReference>
<dbReference type="OrthoDB" id="6772638at2759"/>
<reference evidence="4" key="1">
    <citation type="submission" date="2022-03" db="EMBL/GenBank/DDBJ databases">
        <authorList>
            <person name="Sayadi A."/>
        </authorList>
    </citation>
    <scope>NUCLEOTIDE SEQUENCE</scope>
</reference>
<feature type="region of interest" description="Disordered" evidence="2">
    <location>
        <begin position="35"/>
        <end position="110"/>
    </location>
</feature>
<keyword evidence="5" id="KW-1185">Reference proteome</keyword>
<evidence type="ECO:0000256" key="1">
    <source>
        <dbReference type="PROSITE-ProRule" id="PRU00371"/>
    </source>
</evidence>
<evidence type="ECO:0000256" key="2">
    <source>
        <dbReference type="SAM" id="MobiDB-lite"/>
    </source>
</evidence>
<keyword evidence="1" id="KW-0539">Nucleus</keyword>
<feature type="compositionally biased region" description="Low complexity" evidence="2">
    <location>
        <begin position="74"/>
        <end position="83"/>
    </location>
</feature>
<dbReference type="InterPro" id="IPR004210">
    <property type="entry name" value="BESS_motif"/>
</dbReference>
<feature type="compositionally biased region" description="Polar residues" evidence="2">
    <location>
        <begin position="49"/>
        <end position="61"/>
    </location>
</feature>
<name>A0A9P0PXY0_ACAOB</name>
<dbReference type="GO" id="GO:0005634">
    <property type="term" value="C:nucleus"/>
    <property type="evidence" value="ECO:0007669"/>
    <property type="project" value="UniProtKB-SubCell"/>
</dbReference>
<accession>A0A9P0PXY0</accession>
<dbReference type="GO" id="GO:0003677">
    <property type="term" value="F:DNA binding"/>
    <property type="evidence" value="ECO:0007669"/>
    <property type="project" value="InterPro"/>
</dbReference>
<sequence>MEKPSYSSFSKNEMPSKKAYYLADVMQFAVPFIKTAIPPSPGNLPEMPEQQTTQVLSPSTSDYDESIAENDTEPASFSQQPSSPFSPPPPPLQQTAQTKRNTEGKSCQKQKFKVASRRKCEEDADVSIAEYFTAKKTKLDQNQQDERKESIKMFLLSLIPDLCQLSDVQIREFKRRVLNIIDDIELSAVSPTENTTARCQSGSVTYSNSSSLSAVSVPSTPHNIPPTSQYYENFRHSLSPTEVNTYTIIDDSTT</sequence>
<comment type="subcellular location">
    <subcellularLocation>
        <location evidence="1">Nucleus</location>
    </subcellularLocation>
</comment>
<dbReference type="Proteomes" id="UP001152888">
    <property type="component" value="Unassembled WGS sequence"/>
</dbReference>
<dbReference type="EMBL" id="CAKOFQ010007531">
    <property type="protein sequence ID" value="CAH2003159.1"/>
    <property type="molecule type" value="Genomic_DNA"/>
</dbReference>
<dbReference type="PROSITE" id="PS51031">
    <property type="entry name" value="BESS"/>
    <property type="match status" value="1"/>
</dbReference>
<evidence type="ECO:0000313" key="5">
    <source>
        <dbReference type="Proteomes" id="UP001152888"/>
    </source>
</evidence>